<evidence type="ECO:0000259" key="9">
    <source>
        <dbReference type="PROSITE" id="PS51379"/>
    </source>
</evidence>
<dbReference type="PANTHER" id="PTHR43498:SF1">
    <property type="entry name" value="COB--COM HETERODISULFIDE REDUCTASE IRON-SULFUR SUBUNIT A"/>
    <property type="match status" value="1"/>
</dbReference>
<evidence type="ECO:0000256" key="3">
    <source>
        <dbReference type="ARBA" id="ARBA00022485"/>
    </source>
</evidence>
<dbReference type="SUPFAM" id="SSF54862">
    <property type="entry name" value="4Fe-4S ferredoxins"/>
    <property type="match status" value="1"/>
</dbReference>
<evidence type="ECO:0000256" key="7">
    <source>
        <dbReference type="ARBA" id="ARBA00023004"/>
    </source>
</evidence>
<evidence type="ECO:0000256" key="1">
    <source>
        <dbReference type="ARBA" id="ARBA00001974"/>
    </source>
</evidence>
<dbReference type="InterPro" id="IPR003813">
    <property type="entry name" value="MvhD/FlpD"/>
</dbReference>
<dbReference type="Pfam" id="PF12831">
    <property type="entry name" value="FAD_oxidored"/>
    <property type="match status" value="1"/>
</dbReference>
<evidence type="ECO:0000313" key="10">
    <source>
        <dbReference type="EMBL" id="NDY42889.1"/>
    </source>
</evidence>
<dbReference type="InterPro" id="IPR039650">
    <property type="entry name" value="HdrA-like"/>
</dbReference>
<feature type="domain" description="4Fe-4S ferredoxin-type" evidence="9">
    <location>
        <begin position="579"/>
        <end position="608"/>
    </location>
</feature>
<dbReference type="PRINTS" id="PR00368">
    <property type="entry name" value="FADPNR"/>
</dbReference>
<dbReference type="InterPro" id="IPR017896">
    <property type="entry name" value="4Fe4S_Fe-S-bd"/>
</dbReference>
<dbReference type="GO" id="GO:0051539">
    <property type="term" value="F:4 iron, 4 sulfur cluster binding"/>
    <property type="evidence" value="ECO:0007669"/>
    <property type="project" value="UniProtKB-KW"/>
</dbReference>
<dbReference type="PROSITE" id="PS00198">
    <property type="entry name" value="4FE4S_FER_1"/>
    <property type="match status" value="2"/>
</dbReference>
<dbReference type="RefSeq" id="WP_163299017.1">
    <property type="nucleotide sequence ID" value="NZ_JAAGRR010000096.1"/>
</dbReference>
<evidence type="ECO:0000256" key="6">
    <source>
        <dbReference type="ARBA" id="ARBA00023002"/>
    </source>
</evidence>
<dbReference type="Pfam" id="PF13187">
    <property type="entry name" value="Fer4_9"/>
    <property type="match status" value="1"/>
</dbReference>
<dbReference type="GO" id="GO:0016491">
    <property type="term" value="F:oxidoreductase activity"/>
    <property type="evidence" value="ECO:0007669"/>
    <property type="project" value="UniProtKB-KW"/>
</dbReference>
<feature type="domain" description="4Fe-4S ferredoxin-type" evidence="9">
    <location>
        <begin position="549"/>
        <end position="578"/>
    </location>
</feature>
<keyword evidence="4" id="KW-0479">Metal-binding</keyword>
<evidence type="ECO:0000256" key="8">
    <source>
        <dbReference type="ARBA" id="ARBA00023014"/>
    </source>
</evidence>
<evidence type="ECO:0000256" key="2">
    <source>
        <dbReference type="ARBA" id="ARBA00006561"/>
    </source>
</evidence>
<dbReference type="Gene3D" id="3.40.50.720">
    <property type="entry name" value="NAD(P)-binding Rossmann-like Domain"/>
    <property type="match status" value="1"/>
</dbReference>
<dbReference type="Pfam" id="PF02662">
    <property type="entry name" value="FlpD"/>
    <property type="match status" value="1"/>
</dbReference>
<accession>A0A6N9TP01</accession>
<evidence type="ECO:0000313" key="11">
    <source>
        <dbReference type="Proteomes" id="UP000469346"/>
    </source>
</evidence>
<keyword evidence="5" id="KW-0285">Flavoprotein</keyword>
<dbReference type="PROSITE" id="PS51379">
    <property type="entry name" value="4FE4S_FER_2"/>
    <property type="match status" value="2"/>
</dbReference>
<dbReference type="PRINTS" id="PR00411">
    <property type="entry name" value="PNDRDTASEI"/>
</dbReference>
<sequence length="764" mass="83819">MSKKIGLYIYTGDGIADAVDVDKLVELATGDLGVAVAKAHPDLYGPEGVAMVKQDVEGEGVNAVILAGVSPRIEFKEFDLPGVALWQVGLRELVAWSHKIPADAENADALKEHVQELAEDYIRMAVKRMEKAEMPEPYKPETLSDRVLVIGGGVTGLTAALEASAAGYPVTIVEREGQLGGYAAKLRKQFPMGPDYSGLVDPVVGDLIARVEADDRIEVKLSTEVARIANVPGDYRVSFKAAGTKSEWDAPVPLTDEEKLDENGNELSAEDQKKVYDAKNEGRKDYMEVDPNAERFGAVVVASGWKPYVPGEGEYAHLAWGNAKVVTNHQFEEMAKAGQVPKSVAFIQSPGGADDDADFPYASHVTSMVALKQAKYVREDHPEDGKAYVFYQHMRTPGKYEYFYKGIQDDPGIFLTKGAVTQVEDNGSGLTVKVEKTLLGEDIAVDVDMVVLSTGMVPTTRDEAVVNLAYRQGPAFRDLDLFGGYCDSNFICFPYETRRTGIYAAGGVHRSMTIEEAMEDAAGAALKSVQCVKAAEEGHAVHPRTWDFDYPDFYFQRCTQCKRCTEECPFGALDDDEKGTPKPNPTRCRRCGTCMGACPERIIGFKDYNIDLVGSMIKSIEVPDDDEEKLRFVVFACENDAYPAIDMAAQRGHSWSPLARVIPVRCLGSVNVSWIKDAMSSGMDGVLLLGCKFGDDYQCHFAKGSELANRRMENVAETLNSLGMEPERVKLAQVAIDEYDKVPEIINEFVEEVVEMGPNPFKGW</sequence>
<comment type="caution">
    <text evidence="10">The sequence shown here is derived from an EMBL/GenBank/DDBJ whole genome shotgun (WGS) entry which is preliminary data.</text>
</comment>
<evidence type="ECO:0000256" key="4">
    <source>
        <dbReference type="ARBA" id="ARBA00022723"/>
    </source>
</evidence>
<evidence type="ECO:0000256" key="5">
    <source>
        <dbReference type="ARBA" id="ARBA00022827"/>
    </source>
</evidence>
<dbReference type="Gene3D" id="3.30.70.20">
    <property type="match status" value="1"/>
</dbReference>
<dbReference type="AlphaFoldDB" id="A0A6N9TP01"/>
<dbReference type="PANTHER" id="PTHR43498">
    <property type="entry name" value="FERREDOXIN:COB-COM HETERODISULFIDE REDUCTASE SUBUNIT A"/>
    <property type="match status" value="1"/>
</dbReference>
<dbReference type="InterPro" id="IPR017900">
    <property type="entry name" value="4Fe4S_Fe_S_CS"/>
</dbReference>
<comment type="cofactor">
    <cofactor evidence="1">
        <name>FAD</name>
        <dbReference type="ChEBI" id="CHEBI:57692"/>
    </cofactor>
</comment>
<organism evidence="10 11">
    <name type="scientific">Dissulfurirhabdus thermomarina</name>
    <dbReference type="NCBI Taxonomy" id="1765737"/>
    <lineage>
        <taxon>Bacteria</taxon>
        <taxon>Deltaproteobacteria</taxon>
        <taxon>Dissulfurirhabdaceae</taxon>
        <taxon>Dissulfurirhabdus</taxon>
    </lineage>
</organism>
<reference evidence="10 11" key="1">
    <citation type="submission" date="2020-02" db="EMBL/GenBank/DDBJ databases">
        <title>Comparative genomics of sulfur disproportionating microorganisms.</title>
        <authorList>
            <person name="Ward L.M."/>
            <person name="Bertran E."/>
            <person name="Johnston D.T."/>
        </authorList>
    </citation>
    <scope>NUCLEOTIDE SEQUENCE [LARGE SCALE GENOMIC DNA]</scope>
    <source>
        <strain evidence="10 11">DSM 100025</strain>
    </source>
</reference>
<protein>
    <submittedName>
        <fullName evidence="10">FAD-dependent oxidoreductase</fullName>
    </submittedName>
</protein>
<keyword evidence="5" id="KW-0274">FAD</keyword>
<proteinExistence type="inferred from homology"/>
<dbReference type="EMBL" id="JAAGRR010000096">
    <property type="protein sequence ID" value="NDY42889.1"/>
    <property type="molecule type" value="Genomic_DNA"/>
</dbReference>
<keyword evidence="11" id="KW-1185">Reference proteome</keyword>
<gene>
    <name evidence="10" type="ORF">G3N55_08555</name>
</gene>
<keyword evidence="8" id="KW-0411">Iron-sulfur</keyword>
<dbReference type="GO" id="GO:0046872">
    <property type="term" value="F:metal ion binding"/>
    <property type="evidence" value="ECO:0007669"/>
    <property type="project" value="UniProtKB-KW"/>
</dbReference>
<dbReference type="SUPFAM" id="SSF51905">
    <property type="entry name" value="FAD/NAD(P)-binding domain"/>
    <property type="match status" value="1"/>
</dbReference>
<dbReference type="Proteomes" id="UP000469346">
    <property type="component" value="Unassembled WGS sequence"/>
</dbReference>
<keyword evidence="3" id="KW-0004">4Fe-4S</keyword>
<name>A0A6N9TP01_DISTH</name>
<keyword evidence="7" id="KW-0408">Iron</keyword>
<comment type="similarity">
    <text evidence="2">Belongs to the HdrA family.</text>
</comment>
<keyword evidence="6" id="KW-0560">Oxidoreductase</keyword>
<dbReference type="InterPro" id="IPR036188">
    <property type="entry name" value="FAD/NAD-bd_sf"/>
</dbReference>